<keyword evidence="3" id="KW-1185">Reference proteome</keyword>
<dbReference type="STRING" id="1009370.ALO_13754"/>
<dbReference type="AlphaFoldDB" id="F7NKY2"/>
<dbReference type="Pfam" id="PF04367">
    <property type="entry name" value="DUF502"/>
    <property type="match status" value="1"/>
</dbReference>
<gene>
    <name evidence="2" type="ORF">ALO_13754</name>
</gene>
<keyword evidence="1" id="KW-0812">Transmembrane</keyword>
<dbReference type="PANTHER" id="PTHR31876">
    <property type="entry name" value="COV-LIKE PROTEIN 1"/>
    <property type="match status" value="1"/>
</dbReference>
<sequence>MKWVSKYFVNGLIVIVPIAITFFVIQQIFSITDKIIGRYIPLDFPGIALITVFTFIIIIGWLSTHWLAKQIFEVGEKIVESIPVIKVIYSSVKKISTAVFQSHQLLKNAVLVPYPHPQSKVLGFVMTDLSPAITKHLPEDHICVFIPWSLNITSGVNIIVPKRDIIPLDVTSESALQYVITAGTIMPQCHNVTKS</sequence>
<dbReference type="EMBL" id="AFGF01000121">
    <property type="protein sequence ID" value="EGO63325.1"/>
    <property type="molecule type" value="Genomic_DNA"/>
</dbReference>
<evidence type="ECO:0000313" key="2">
    <source>
        <dbReference type="EMBL" id="EGO63325.1"/>
    </source>
</evidence>
<dbReference type="eggNOG" id="COG2928">
    <property type="taxonomic scope" value="Bacteria"/>
</dbReference>
<dbReference type="Proteomes" id="UP000003240">
    <property type="component" value="Unassembled WGS sequence"/>
</dbReference>
<organism evidence="2 3">
    <name type="scientific">Acetonema longum DSM 6540</name>
    <dbReference type="NCBI Taxonomy" id="1009370"/>
    <lineage>
        <taxon>Bacteria</taxon>
        <taxon>Bacillati</taxon>
        <taxon>Bacillota</taxon>
        <taxon>Negativicutes</taxon>
        <taxon>Acetonemataceae</taxon>
        <taxon>Acetonema</taxon>
    </lineage>
</organism>
<reference evidence="2 3" key="1">
    <citation type="journal article" date="2011" name="EMBO J.">
        <title>Structural diversity of bacterial flagellar motors.</title>
        <authorList>
            <person name="Chen S."/>
            <person name="Beeby M."/>
            <person name="Murphy G.E."/>
            <person name="Leadbetter J.R."/>
            <person name="Hendrixson D.R."/>
            <person name="Briegel A."/>
            <person name="Li Z."/>
            <person name="Shi J."/>
            <person name="Tocheva E.I."/>
            <person name="Muller A."/>
            <person name="Dobro M.J."/>
            <person name="Jensen G.J."/>
        </authorList>
    </citation>
    <scope>NUCLEOTIDE SEQUENCE [LARGE SCALE GENOMIC DNA]</scope>
    <source>
        <strain evidence="2 3">DSM 6540</strain>
    </source>
</reference>
<proteinExistence type="predicted"/>
<keyword evidence="1" id="KW-0472">Membrane</keyword>
<accession>F7NKY2</accession>
<dbReference type="RefSeq" id="WP_004096704.1">
    <property type="nucleotide sequence ID" value="NZ_AFGF01000121.1"/>
</dbReference>
<evidence type="ECO:0000256" key="1">
    <source>
        <dbReference type="SAM" id="Phobius"/>
    </source>
</evidence>
<feature type="transmembrane region" description="Helical" evidence="1">
    <location>
        <begin position="7"/>
        <end position="29"/>
    </location>
</feature>
<protein>
    <recommendedName>
        <fullName evidence="4">Transporter</fullName>
    </recommendedName>
</protein>
<evidence type="ECO:0000313" key="3">
    <source>
        <dbReference type="Proteomes" id="UP000003240"/>
    </source>
</evidence>
<evidence type="ECO:0008006" key="4">
    <source>
        <dbReference type="Google" id="ProtNLM"/>
    </source>
</evidence>
<dbReference type="OrthoDB" id="9780267at2"/>
<comment type="caution">
    <text evidence="2">The sequence shown here is derived from an EMBL/GenBank/DDBJ whole genome shotgun (WGS) entry which is preliminary data.</text>
</comment>
<feature type="transmembrane region" description="Helical" evidence="1">
    <location>
        <begin position="44"/>
        <end position="62"/>
    </location>
</feature>
<dbReference type="PANTHER" id="PTHR31876:SF26">
    <property type="entry name" value="PROTEIN LIKE COV 2"/>
    <property type="match status" value="1"/>
</dbReference>
<dbReference type="InterPro" id="IPR007462">
    <property type="entry name" value="COV1-like"/>
</dbReference>
<keyword evidence="1" id="KW-1133">Transmembrane helix</keyword>
<name>F7NKY2_9FIRM</name>